<dbReference type="PANTHER" id="PTHR35891">
    <property type="entry name" value="THIOL:DISULFIDE INTERCHANGE PROTEIN DSBA"/>
    <property type="match status" value="1"/>
</dbReference>
<dbReference type="RefSeq" id="WP_162335933.1">
    <property type="nucleotide sequence ID" value="NZ_JBHSRQ010000007.1"/>
</dbReference>
<feature type="domain" description="Thioredoxin" evidence="9">
    <location>
        <begin position="17"/>
        <end position="210"/>
    </location>
</feature>
<dbReference type="InterPro" id="IPR023205">
    <property type="entry name" value="DsbA/DsbL"/>
</dbReference>
<comment type="caution">
    <text evidence="10">The sequence shown here is derived from an EMBL/GenBank/DDBJ whole genome shotgun (WGS) entry which is preliminary data.</text>
</comment>
<keyword evidence="5 7" id="KW-1015">Disulfide bond</keyword>
<evidence type="ECO:0000313" key="10">
    <source>
        <dbReference type="EMBL" id="KAF1727321.1"/>
    </source>
</evidence>
<dbReference type="InterPro" id="IPR050824">
    <property type="entry name" value="Thiol_disulfide_DsbA"/>
</dbReference>
<keyword evidence="4 7" id="KW-0574">Periplasm</keyword>
<keyword evidence="3 8" id="KW-0732">Signal</keyword>
<evidence type="ECO:0000256" key="8">
    <source>
        <dbReference type="SAM" id="SignalP"/>
    </source>
</evidence>
<dbReference type="InterPro" id="IPR036249">
    <property type="entry name" value="Thioredoxin-like_sf"/>
</dbReference>
<keyword evidence="11" id="KW-1185">Reference proteome</keyword>
<evidence type="ECO:0000256" key="1">
    <source>
        <dbReference type="ARBA" id="ARBA00004418"/>
    </source>
</evidence>
<feature type="chain" id="PRO_5046071269" description="Thiol:disulfide interchange protein" evidence="8">
    <location>
        <begin position="23"/>
        <end position="216"/>
    </location>
</feature>
<reference evidence="10 11" key="1">
    <citation type="submission" date="2017-10" db="EMBL/GenBank/DDBJ databases">
        <title>Whole genome sequencing of members of genus Pseudoxanthomonas.</title>
        <authorList>
            <person name="Kumar S."/>
            <person name="Bansal K."/>
            <person name="Kaur A."/>
            <person name="Patil P."/>
            <person name="Sharma S."/>
            <person name="Patil P.B."/>
        </authorList>
    </citation>
    <scope>NUCLEOTIDE SEQUENCE [LARGE SCALE GENOMIC DNA]</scope>
    <source>
        <strain evidence="10 11">DSM 17109</strain>
    </source>
</reference>
<gene>
    <name evidence="10" type="ORF">CSC78_00400</name>
</gene>
<comment type="subcellular location">
    <subcellularLocation>
        <location evidence="1 7">Periplasm</location>
    </subcellularLocation>
</comment>
<evidence type="ECO:0000256" key="7">
    <source>
        <dbReference type="PIRNR" id="PIRNR001488"/>
    </source>
</evidence>
<dbReference type="InterPro" id="IPR001853">
    <property type="entry name" value="DSBA-like_thioredoxin_dom"/>
</dbReference>
<evidence type="ECO:0000313" key="11">
    <source>
        <dbReference type="Proteomes" id="UP000781710"/>
    </source>
</evidence>
<dbReference type="PIRSF" id="PIRSF001488">
    <property type="entry name" value="Tdi_protein"/>
    <property type="match status" value="1"/>
</dbReference>
<accession>A0ABQ6ZLU8</accession>
<dbReference type="EMBL" id="PDWW01000001">
    <property type="protein sequence ID" value="KAF1727321.1"/>
    <property type="molecule type" value="Genomic_DNA"/>
</dbReference>
<evidence type="ECO:0000256" key="6">
    <source>
        <dbReference type="ARBA" id="ARBA00023284"/>
    </source>
</evidence>
<comment type="similarity">
    <text evidence="2">Belongs to the thioredoxin family. DsbA subfamily.</text>
</comment>
<dbReference type="PANTHER" id="PTHR35891:SF2">
    <property type="entry name" value="THIOL:DISULFIDE INTERCHANGE PROTEIN DSBA"/>
    <property type="match status" value="1"/>
</dbReference>
<dbReference type="Gene3D" id="3.40.30.10">
    <property type="entry name" value="Glutaredoxin"/>
    <property type="match status" value="1"/>
</dbReference>
<dbReference type="Proteomes" id="UP000781710">
    <property type="component" value="Unassembled WGS sequence"/>
</dbReference>
<evidence type="ECO:0000256" key="4">
    <source>
        <dbReference type="ARBA" id="ARBA00022764"/>
    </source>
</evidence>
<evidence type="ECO:0000256" key="3">
    <source>
        <dbReference type="ARBA" id="ARBA00022729"/>
    </source>
</evidence>
<dbReference type="PROSITE" id="PS51352">
    <property type="entry name" value="THIOREDOXIN_2"/>
    <property type="match status" value="1"/>
</dbReference>
<proteinExistence type="inferred from homology"/>
<dbReference type="Pfam" id="PF01323">
    <property type="entry name" value="DSBA"/>
    <property type="match status" value="1"/>
</dbReference>
<sequence length="216" mass="23288">MASRLLPVLITLLALLPAATLAAPPSPAPLVEGQDYDVIPDGKPFAPAKGKIEVVEVFGYTCIHCAHLEPTLAAWKKTLPRDVQLTPVPAAFGGYWIPYARAFYAAKQLGVQERTHQAVFDALHKAGSLPIQNATADEIAGFYASQGVDRAKFMAALRGPEVDAQLAKARDWVTAAGVEGTPTIIVNGKYRVIGGSNYSDRLKIADRLIARERTRK</sequence>
<organism evidence="10 11">
    <name type="scientific">Pseudoxanthomonas japonensis</name>
    <dbReference type="NCBI Taxonomy" id="69284"/>
    <lineage>
        <taxon>Bacteria</taxon>
        <taxon>Pseudomonadati</taxon>
        <taxon>Pseudomonadota</taxon>
        <taxon>Gammaproteobacteria</taxon>
        <taxon>Lysobacterales</taxon>
        <taxon>Lysobacteraceae</taxon>
        <taxon>Pseudoxanthomonas</taxon>
    </lineage>
</organism>
<evidence type="ECO:0000256" key="5">
    <source>
        <dbReference type="ARBA" id="ARBA00023157"/>
    </source>
</evidence>
<evidence type="ECO:0000256" key="2">
    <source>
        <dbReference type="ARBA" id="ARBA00005791"/>
    </source>
</evidence>
<evidence type="ECO:0000259" key="9">
    <source>
        <dbReference type="PROSITE" id="PS51352"/>
    </source>
</evidence>
<protein>
    <recommendedName>
        <fullName evidence="7">Thiol:disulfide interchange protein</fullName>
    </recommendedName>
</protein>
<name>A0ABQ6ZLU8_9GAMM</name>
<keyword evidence="6" id="KW-0676">Redox-active center</keyword>
<dbReference type="CDD" id="cd03019">
    <property type="entry name" value="DsbA_DsbA"/>
    <property type="match status" value="1"/>
</dbReference>
<dbReference type="InterPro" id="IPR013766">
    <property type="entry name" value="Thioredoxin_domain"/>
</dbReference>
<dbReference type="SUPFAM" id="SSF52833">
    <property type="entry name" value="Thioredoxin-like"/>
    <property type="match status" value="1"/>
</dbReference>
<feature type="signal peptide" evidence="8">
    <location>
        <begin position="1"/>
        <end position="22"/>
    </location>
</feature>